<feature type="transmembrane region" description="Helical" evidence="1">
    <location>
        <begin position="91"/>
        <end position="109"/>
    </location>
</feature>
<accession>A0A1G9S0J7</accession>
<keyword evidence="1" id="KW-0472">Membrane</keyword>
<keyword evidence="1" id="KW-0812">Transmembrane</keyword>
<dbReference type="Proteomes" id="UP000183376">
    <property type="component" value="Chromosome I"/>
</dbReference>
<keyword evidence="4" id="KW-1185">Reference proteome</keyword>
<protein>
    <submittedName>
        <fullName evidence="3">PAP2 superfamily C-terminal</fullName>
    </submittedName>
</protein>
<dbReference type="InterPro" id="IPR025749">
    <property type="entry name" value="Sphingomyelin_synth-like_dom"/>
</dbReference>
<evidence type="ECO:0000313" key="3">
    <source>
        <dbReference type="EMBL" id="SDM28986.1"/>
    </source>
</evidence>
<evidence type="ECO:0000259" key="2">
    <source>
        <dbReference type="Pfam" id="PF14360"/>
    </source>
</evidence>
<evidence type="ECO:0000256" key="1">
    <source>
        <dbReference type="SAM" id="Phobius"/>
    </source>
</evidence>
<feature type="transmembrane region" description="Helical" evidence="1">
    <location>
        <begin position="20"/>
        <end position="40"/>
    </location>
</feature>
<feature type="transmembrane region" description="Helical" evidence="1">
    <location>
        <begin position="60"/>
        <end position="79"/>
    </location>
</feature>
<dbReference type="EMBL" id="LT629701">
    <property type="protein sequence ID" value="SDM28986.1"/>
    <property type="molecule type" value="Genomic_DNA"/>
</dbReference>
<dbReference type="AlphaFoldDB" id="A0A1G9S0J7"/>
<dbReference type="RefSeq" id="WP_052407436.1">
    <property type="nucleotide sequence ID" value="NZ_JOEF01000011.1"/>
</dbReference>
<proteinExistence type="predicted"/>
<evidence type="ECO:0000313" key="4">
    <source>
        <dbReference type="Proteomes" id="UP000183376"/>
    </source>
</evidence>
<dbReference type="STRING" id="211114.SAMN04489726_0813"/>
<organism evidence="3 4">
    <name type="scientific">Allokutzneria albata</name>
    <name type="common">Kibdelosporangium albatum</name>
    <dbReference type="NCBI Taxonomy" id="211114"/>
    <lineage>
        <taxon>Bacteria</taxon>
        <taxon>Bacillati</taxon>
        <taxon>Actinomycetota</taxon>
        <taxon>Actinomycetes</taxon>
        <taxon>Pseudonocardiales</taxon>
        <taxon>Pseudonocardiaceae</taxon>
        <taxon>Allokutzneria</taxon>
    </lineage>
</organism>
<sequence length="216" mass="23486">MTASQTFERCRPLTSLRLSVEVAMLAVVLAACSAFLTWAQARPGTRLSDPLLQLLPAADLSEPIFVLTYGSLAVVLFSLRNQRERLVTGLRAYWLMVLFRMLTIALIPLEPPDGIVPLRDPIFILGPGQYIDHDLFFSGHTATATLVFLAADRPWSRRLGAVTVTAMIPALLVQHCHYTLDVLAAVPAAMLAWRTAVASRSCDSGPGCTCALGVPR</sequence>
<dbReference type="Pfam" id="PF14360">
    <property type="entry name" value="PAP2_C"/>
    <property type="match status" value="1"/>
</dbReference>
<keyword evidence="1" id="KW-1133">Transmembrane helix</keyword>
<dbReference type="OrthoDB" id="5289372at2"/>
<name>A0A1G9S0J7_ALLAB</name>
<feature type="domain" description="Sphingomyelin synthase-like" evidence="2">
    <location>
        <begin position="134"/>
        <end position="193"/>
    </location>
</feature>
<gene>
    <name evidence="3" type="ORF">SAMN04489726_0813</name>
</gene>
<reference evidence="3 4" key="1">
    <citation type="submission" date="2016-10" db="EMBL/GenBank/DDBJ databases">
        <authorList>
            <person name="de Groot N.N."/>
        </authorList>
    </citation>
    <scope>NUCLEOTIDE SEQUENCE [LARGE SCALE GENOMIC DNA]</scope>
    <source>
        <strain evidence="3 4">DSM 44149</strain>
    </source>
</reference>